<keyword evidence="4" id="KW-1185">Reference proteome</keyword>
<dbReference type="AlphaFoldDB" id="A0A815JVS6"/>
<feature type="non-terminal residue" evidence="2">
    <location>
        <position position="1"/>
    </location>
</feature>
<feature type="region of interest" description="Disordered" evidence="1">
    <location>
        <begin position="26"/>
        <end position="45"/>
    </location>
</feature>
<name>A0A815JVS6_9BILA</name>
<comment type="caution">
    <text evidence="2">The sequence shown here is derived from an EMBL/GenBank/DDBJ whole genome shotgun (WGS) entry which is preliminary data.</text>
</comment>
<organism evidence="2 4">
    <name type="scientific">Didymodactylos carnosus</name>
    <dbReference type="NCBI Taxonomy" id="1234261"/>
    <lineage>
        <taxon>Eukaryota</taxon>
        <taxon>Metazoa</taxon>
        <taxon>Spiralia</taxon>
        <taxon>Gnathifera</taxon>
        <taxon>Rotifera</taxon>
        <taxon>Eurotatoria</taxon>
        <taxon>Bdelloidea</taxon>
        <taxon>Philodinida</taxon>
        <taxon>Philodinidae</taxon>
        <taxon>Didymodactylos</taxon>
    </lineage>
</organism>
<evidence type="ECO:0000313" key="2">
    <source>
        <dbReference type="EMBL" id="CAF1387473.1"/>
    </source>
</evidence>
<accession>A0A815JVS6</accession>
<gene>
    <name evidence="2" type="ORF">GPM918_LOCUS32627</name>
    <name evidence="3" type="ORF">SRO942_LOCUS33297</name>
</gene>
<sequence>AKIVYSTRVTRSMAASAIKSTNDDLQEVDNTKMKKKKIDNNSKNK</sequence>
<evidence type="ECO:0000256" key="1">
    <source>
        <dbReference type="SAM" id="MobiDB-lite"/>
    </source>
</evidence>
<dbReference type="EMBL" id="CAJOBC010082188">
    <property type="protein sequence ID" value="CAF4282265.1"/>
    <property type="molecule type" value="Genomic_DNA"/>
</dbReference>
<evidence type="ECO:0000313" key="4">
    <source>
        <dbReference type="Proteomes" id="UP000663829"/>
    </source>
</evidence>
<dbReference type="Proteomes" id="UP000663829">
    <property type="component" value="Unassembled WGS sequence"/>
</dbReference>
<proteinExistence type="predicted"/>
<dbReference type="EMBL" id="CAJNOQ010016785">
    <property type="protein sequence ID" value="CAF1387473.1"/>
    <property type="molecule type" value="Genomic_DNA"/>
</dbReference>
<dbReference type="Proteomes" id="UP000681722">
    <property type="component" value="Unassembled WGS sequence"/>
</dbReference>
<protein>
    <submittedName>
        <fullName evidence="2">Uncharacterized protein</fullName>
    </submittedName>
</protein>
<reference evidence="2" key="1">
    <citation type="submission" date="2021-02" db="EMBL/GenBank/DDBJ databases">
        <authorList>
            <person name="Nowell W R."/>
        </authorList>
    </citation>
    <scope>NUCLEOTIDE SEQUENCE</scope>
</reference>
<evidence type="ECO:0000313" key="3">
    <source>
        <dbReference type="EMBL" id="CAF4282265.1"/>
    </source>
</evidence>
<dbReference type="OrthoDB" id="1930084at2759"/>